<dbReference type="KEGG" id="pfj:MYCFIDRAFT_208526"/>
<gene>
    <name evidence="2" type="ORF">MYCFIDRAFT_208526</name>
</gene>
<evidence type="ECO:0000313" key="3">
    <source>
        <dbReference type="Proteomes" id="UP000016932"/>
    </source>
</evidence>
<proteinExistence type="predicted"/>
<feature type="region of interest" description="Disordered" evidence="1">
    <location>
        <begin position="116"/>
        <end position="146"/>
    </location>
</feature>
<organism evidence="2 3">
    <name type="scientific">Pseudocercospora fijiensis (strain CIRAD86)</name>
    <name type="common">Black leaf streak disease fungus</name>
    <name type="synonym">Mycosphaerella fijiensis</name>
    <dbReference type="NCBI Taxonomy" id="383855"/>
    <lineage>
        <taxon>Eukaryota</taxon>
        <taxon>Fungi</taxon>
        <taxon>Dikarya</taxon>
        <taxon>Ascomycota</taxon>
        <taxon>Pezizomycotina</taxon>
        <taxon>Dothideomycetes</taxon>
        <taxon>Dothideomycetidae</taxon>
        <taxon>Mycosphaerellales</taxon>
        <taxon>Mycosphaerellaceae</taxon>
        <taxon>Pseudocercospora</taxon>
    </lineage>
</organism>
<evidence type="ECO:0000256" key="1">
    <source>
        <dbReference type="SAM" id="MobiDB-lite"/>
    </source>
</evidence>
<evidence type="ECO:0000313" key="2">
    <source>
        <dbReference type="EMBL" id="EME80235.1"/>
    </source>
</evidence>
<dbReference type="RefSeq" id="XP_007929245.1">
    <property type="nucleotide sequence ID" value="XM_007931054.1"/>
</dbReference>
<keyword evidence="3" id="KW-1185">Reference proteome</keyword>
<accession>M2YRB0</accession>
<feature type="compositionally biased region" description="Basic and acidic residues" evidence="1">
    <location>
        <begin position="137"/>
        <end position="146"/>
    </location>
</feature>
<dbReference type="AlphaFoldDB" id="M2YRB0"/>
<protein>
    <submittedName>
        <fullName evidence="2">Uncharacterized protein</fullName>
    </submittedName>
</protein>
<dbReference type="GeneID" id="19336686"/>
<dbReference type="HOGENOM" id="CLU_1587238_0_0_1"/>
<dbReference type="Proteomes" id="UP000016932">
    <property type="component" value="Unassembled WGS sequence"/>
</dbReference>
<dbReference type="VEuPathDB" id="FungiDB:MYCFIDRAFT_208526"/>
<reference evidence="2 3" key="1">
    <citation type="journal article" date="2012" name="PLoS Pathog.">
        <title>Diverse lifestyles and strategies of plant pathogenesis encoded in the genomes of eighteen Dothideomycetes fungi.</title>
        <authorList>
            <person name="Ohm R.A."/>
            <person name="Feau N."/>
            <person name="Henrissat B."/>
            <person name="Schoch C.L."/>
            <person name="Horwitz B.A."/>
            <person name="Barry K.W."/>
            <person name="Condon B.J."/>
            <person name="Copeland A.C."/>
            <person name="Dhillon B."/>
            <person name="Glaser F."/>
            <person name="Hesse C.N."/>
            <person name="Kosti I."/>
            <person name="LaButti K."/>
            <person name="Lindquist E.A."/>
            <person name="Lucas S."/>
            <person name="Salamov A.A."/>
            <person name="Bradshaw R.E."/>
            <person name="Ciuffetti L."/>
            <person name="Hamelin R.C."/>
            <person name="Kema G.H.J."/>
            <person name="Lawrence C."/>
            <person name="Scott J.A."/>
            <person name="Spatafora J.W."/>
            <person name="Turgeon B.G."/>
            <person name="de Wit P.J.G.M."/>
            <person name="Zhong S."/>
            <person name="Goodwin S.B."/>
            <person name="Grigoriev I.V."/>
        </authorList>
    </citation>
    <scope>NUCLEOTIDE SEQUENCE [LARGE SCALE GENOMIC DNA]</scope>
    <source>
        <strain evidence="2 3">CIRAD86</strain>
    </source>
</reference>
<name>M2YRB0_PSEFD</name>
<dbReference type="EMBL" id="KB446561">
    <property type="protein sequence ID" value="EME80235.1"/>
    <property type="molecule type" value="Genomic_DNA"/>
</dbReference>
<sequence length="168" mass="18182">MHQETLTASCQAGCFSPSSQQLILVILNTTITRPSRALSPVPPPFQFPVPPASPATRIHSLALRVSQLGIGSRNAAIQTDPAPSVACESSTPSVYSFVLLSLLLLDIDPCETHYEGAGPGRYGPELRSRPTNTTHDPTTKESHEKKEPSLLKVLCFRTYGQDTTAVWL</sequence>